<sequence>MGCWTLPGHRPGRPGESPELRRLRRGLYAFSALNDFVPLVPVVALRFSDAGLGSVEVSSLFGLLAVSALLLEVPSGAWADVASRRMLLALGAVLRAGCFVLWVLAPSYPAFVAGVLLWGACHALTSGTLEALVYDELSAKASAASYPRLLGRSRVGALASNVLATLVATPLLAVGHYALVEALSAAICAATAGAALYLPEARDARRGRPAAEGRPGADGRAVTGGRSVEPVESVEPAVARYLAMLRAGLAEVRGDPAVRRAAAVAAVLPAVLVIDEYLPLLVRSTGISTAFVPLLVILAVVGKALGGWLAGPLAGLRASRLAAALAAAAVLLAAGSLGRHPLGILPVALCLGTVQLAIVLSQARLQDAVRSGARATVTSLAGLGTDAVAIAFYVAYGVGSLWGNVSVVIAGFAAVPLLLALVVPRWLPGPGTATGPGRRSPAAVGAGAEAEAGAADPG</sequence>
<feature type="transmembrane region" description="Helical" evidence="2">
    <location>
        <begin position="179"/>
        <end position="198"/>
    </location>
</feature>
<feature type="transmembrane region" description="Helical" evidence="2">
    <location>
        <begin position="261"/>
        <end position="278"/>
    </location>
</feature>
<keyword evidence="4" id="KW-1185">Reference proteome</keyword>
<feature type="transmembrane region" description="Helical" evidence="2">
    <location>
        <begin position="344"/>
        <end position="363"/>
    </location>
</feature>
<feature type="transmembrane region" description="Helical" evidence="2">
    <location>
        <begin position="321"/>
        <end position="338"/>
    </location>
</feature>
<feature type="transmembrane region" description="Helical" evidence="2">
    <location>
        <begin position="155"/>
        <end position="173"/>
    </location>
</feature>
<feature type="transmembrane region" description="Helical" evidence="2">
    <location>
        <begin position="59"/>
        <end position="79"/>
    </location>
</feature>
<protein>
    <submittedName>
        <fullName evidence="3">MFS transporter</fullName>
    </submittedName>
</protein>
<keyword evidence="2" id="KW-0812">Transmembrane</keyword>
<feature type="transmembrane region" description="Helical" evidence="2">
    <location>
        <begin position="86"/>
        <end position="105"/>
    </location>
</feature>
<reference evidence="4" key="1">
    <citation type="journal article" date="2019" name="Int. J. Syst. Evol. Microbiol.">
        <title>The Global Catalogue of Microorganisms (GCM) 10K type strain sequencing project: providing services to taxonomists for standard genome sequencing and annotation.</title>
        <authorList>
            <consortium name="The Broad Institute Genomics Platform"/>
            <consortium name="The Broad Institute Genome Sequencing Center for Infectious Disease"/>
            <person name="Wu L."/>
            <person name="Ma J."/>
        </authorList>
    </citation>
    <scope>NUCLEOTIDE SEQUENCE [LARGE SCALE GENOMIC DNA]</scope>
    <source>
        <strain evidence="4">CGMCC 4.1641</strain>
    </source>
</reference>
<proteinExistence type="predicted"/>
<dbReference type="Pfam" id="PF07690">
    <property type="entry name" value="MFS_1"/>
    <property type="match status" value="1"/>
</dbReference>
<dbReference type="InterPro" id="IPR011701">
    <property type="entry name" value="MFS"/>
</dbReference>
<comment type="caution">
    <text evidence="3">The sequence shown here is derived from an EMBL/GenBank/DDBJ whole genome shotgun (WGS) entry which is preliminary data.</text>
</comment>
<feature type="region of interest" description="Disordered" evidence="1">
    <location>
        <begin position="432"/>
        <end position="458"/>
    </location>
</feature>
<dbReference type="Proteomes" id="UP001596222">
    <property type="component" value="Unassembled WGS sequence"/>
</dbReference>
<feature type="transmembrane region" description="Helical" evidence="2">
    <location>
        <begin position="111"/>
        <end position="134"/>
    </location>
</feature>
<evidence type="ECO:0000256" key="2">
    <source>
        <dbReference type="SAM" id="Phobius"/>
    </source>
</evidence>
<dbReference type="InterPro" id="IPR036259">
    <property type="entry name" value="MFS_trans_sf"/>
</dbReference>
<keyword evidence="2" id="KW-1133">Transmembrane helix</keyword>
<dbReference type="RefSeq" id="WP_382047378.1">
    <property type="nucleotide sequence ID" value="NZ_JBHSKJ010000017.1"/>
</dbReference>
<dbReference type="PANTHER" id="PTHR23530">
    <property type="entry name" value="TRANSPORT PROTEIN-RELATED"/>
    <property type="match status" value="1"/>
</dbReference>
<gene>
    <name evidence="3" type="ORF">ACFPP6_26835</name>
</gene>
<dbReference type="Gene3D" id="1.20.1250.20">
    <property type="entry name" value="MFS general substrate transporter like domains"/>
    <property type="match status" value="1"/>
</dbReference>
<dbReference type="SUPFAM" id="SSF103473">
    <property type="entry name" value="MFS general substrate transporter"/>
    <property type="match status" value="1"/>
</dbReference>
<dbReference type="InterPro" id="IPR053160">
    <property type="entry name" value="MFS_DHA3_Transporter"/>
</dbReference>
<dbReference type="EMBL" id="JBHSKJ010000017">
    <property type="protein sequence ID" value="MFC5148292.1"/>
    <property type="molecule type" value="Genomic_DNA"/>
</dbReference>
<dbReference type="PANTHER" id="PTHR23530:SF1">
    <property type="entry name" value="PERMEASE, MAJOR FACILITATOR SUPERFAMILY-RELATED"/>
    <property type="match status" value="1"/>
</dbReference>
<name>A0ABW0A8C0_9ACTN</name>
<feature type="transmembrane region" description="Helical" evidence="2">
    <location>
        <begin position="290"/>
        <end position="309"/>
    </location>
</feature>
<evidence type="ECO:0000256" key="1">
    <source>
        <dbReference type="SAM" id="MobiDB-lite"/>
    </source>
</evidence>
<accession>A0ABW0A8C0</accession>
<feature type="transmembrane region" description="Helical" evidence="2">
    <location>
        <begin position="401"/>
        <end position="423"/>
    </location>
</feature>
<keyword evidence="2" id="KW-0472">Membrane</keyword>
<feature type="transmembrane region" description="Helical" evidence="2">
    <location>
        <begin position="375"/>
        <end position="395"/>
    </location>
</feature>
<evidence type="ECO:0000313" key="4">
    <source>
        <dbReference type="Proteomes" id="UP001596222"/>
    </source>
</evidence>
<evidence type="ECO:0000313" key="3">
    <source>
        <dbReference type="EMBL" id="MFC5148292.1"/>
    </source>
</evidence>
<organism evidence="3 4">
    <name type="scientific">Streptomyces aureoversilis</name>
    <dbReference type="NCBI Taxonomy" id="67277"/>
    <lineage>
        <taxon>Bacteria</taxon>
        <taxon>Bacillati</taxon>
        <taxon>Actinomycetota</taxon>
        <taxon>Actinomycetes</taxon>
        <taxon>Kitasatosporales</taxon>
        <taxon>Streptomycetaceae</taxon>
        <taxon>Streptomyces</taxon>
    </lineage>
</organism>